<feature type="transmembrane region" description="Helical" evidence="1">
    <location>
        <begin position="55"/>
        <end position="73"/>
    </location>
</feature>
<dbReference type="AlphaFoldDB" id="A0ABD2NB42"/>
<dbReference type="Proteomes" id="UP001516400">
    <property type="component" value="Unassembled WGS sequence"/>
</dbReference>
<sequence>MVYLDDSQSYFDEEINEEELREERRRTGRYVATGIAIFLSLLGLNQSFARGRPEYAVLFLPSLAMFIYLLWKIHRSKKDQVNM</sequence>
<name>A0ABD2NB42_9CUCU</name>
<protein>
    <submittedName>
        <fullName evidence="2">Uncharacterized protein</fullName>
    </submittedName>
</protein>
<feature type="transmembrane region" description="Helical" evidence="1">
    <location>
        <begin position="30"/>
        <end position="49"/>
    </location>
</feature>
<keyword evidence="1" id="KW-0812">Transmembrane</keyword>
<evidence type="ECO:0000313" key="3">
    <source>
        <dbReference type="Proteomes" id="UP001516400"/>
    </source>
</evidence>
<evidence type="ECO:0000313" key="2">
    <source>
        <dbReference type="EMBL" id="KAL3276000.1"/>
    </source>
</evidence>
<evidence type="ECO:0000256" key="1">
    <source>
        <dbReference type="SAM" id="Phobius"/>
    </source>
</evidence>
<organism evidence="2 3">
    <name type="scientific">Cryptolaemus montrouzieri</name>
    <dbReference type="NCBI Taxonomy" id="559131"/>
    <lineage>
        <taxon>Eukaryota</taxon>
        <taxon>Metazoa</taxon>
        <taxon>Ecdysozoa</taxon>
        <taxon>Arthropoda</taxon>
        <taxon>Hexapoda</taxon>
        <taxon>Insecta</taxon>
        <taxon>Pterygota</taxon>
        <taxon>Neoptera</taxon>
        <taxon>Endopterygota</taxon>
        <taxon>Coleoptera</taxon>
        <taxon>Polyphaga</taxon>
        <taxon>Cucujiformia</taxon>
        <taxon>Coccinelloidea</taxon>
        <taxon>Coccinellidae</taxon>
        <taxon>Scymninae</taxon>
        <taxon>Scymnini</taxon>
        <taxon>Cryptolaemus</taxon>
    </lineage>
</organism>
<proteinExistence type="predicted"/>
<keyword evidence="3" id="KW-1185">Reference proteome</keyword>
<gene>
    <name evidence="2" type="ORF">HHI36_020731</name>
</gene>
<accession>A0ABD2NB42</accession>
<keyword evidence="1" id="KW-1133">Transmembrane helix</keyword>
<comment type="caution">
    <text evidence="2">The sequence shown here is derived from an EMBL/GenBank/DDBJ whole genome shotgun (WGS) entry which is preliminary data.</text>
</comment>
<keyword evidence="1" id="KW-0472">Membrane</keyword>
<reference evidence="2 3" key="1">
    <citation type="journal article" date="2021" name="BMC Biol.">
        <title>Horizontally acquired antibacterial genes associated with adaptive radiation of ladybird beetles.</title>
        <authorList>
            <person name="Li H.S."/>
            <person name="Tang X.F."/>
            <person name="Huang Y.H."/>
            <person name="Xu Z.Y."/>
            <person name="Chen M.L."/>
            <person name="Du X.Y."/>
            <person name="Qiu B.Y."/>
            <person name="Chen P.T."/>
            <person name="Zhang W."/>
            <person name="Slipinski A."/>
            <person name="Escalona H.E."/>
            <person name="Waterhouse R.M."/>
            <person name="Zwick A."/>
            <person name="Pang H."/>
        </authorList>
    </citation>
    <scope>NUCLEOTIDE SEQUENCE [LARGE SCALE GENOMIC DNA]</scope>
    <source>
        <strain evidence="2">SYSU2018</strain>
    </source>
</reference>
<dbReference type="EMBL" id="JABFTP020000083">
    <property type="protein sequence ID" value="KAL3276000.1"/>
    <property type="molecule type" value="Genomic_DNA"/>
</dbReference>